<accession>A0A081CXK8</accession>
<sequence>MALNDDIQLLSQVPLFQGFSDDQLRLIAFGAERRKIAEGQALFREHSPAECGFVIARGGFDLYSTGRHGKPELQARPRTGSLLSELALFTLCERKYTAVAHEDSEVIRITRILFHRMIEEFPDVADVVLTRIRDNITALSSGATALQGRFS</sequence>
<dbReference type="EMBL" id="BBJU01000017">
    <property type="protein sequence ID" value="GAK71404.1"/>
    <property type="molecule type" value="Genomic_DNA"/>
</dbReference>
<dbReference type="CDD" id="cd00038">
    <property type="entry name" value="CAP_ED"/>
    <property type="match status" value="1"/>
</dbReference>
<name>A0A081CXK8_9HYPH</name>
<dbReference type="InterPro" id="IPR014710">
    <property type="entry name" value="RmlC-like_jellyroll"/>
</dbReference>
<proteinExistence type="predicted"/>
<dbReference type="Pfam" id="PF00027">
    <property type="entry name" value="cNMP_binding"/>
    <property type="match status" value="1"/>
</dbReference>
<comment type="caution">
    <text evidence="2">The sequence shown here is derived from an EMBL/GenBank/DDBJ whole genome shotgun (WGS) entry which is preliminary data.</text>
</comment>
<evidence type="ECO:0000259" key="1">
    <source>
        <dbReference type="PROSITE" id="PS50042"/>
    </source>
</evidence>
<reference evidence="2 3" key="1">
    <citation type="submission" date="2014-08" db="EMBL/GenBank/DDBJ databases">
        <title>Whole genome shotgun sequence of Rhizobium rubi NBRC 13261.</title>
        <authorList>
            <person name="Katano-Makiyama Y."/>
            <person name="Hosoyama A."/>
            <person name="Hashimoto M."/>
            <person name="Hosoyama Y."/>
            <person name="Noguchi M."/>
            <person name="Tsuchikane K."/>
            <person name="Uohara A."/>
            <person name="Ohji S."/>
            <person name="Ichikawa N."/>
            <person name="Kimura A."/>
            <person name="Yamazoe A."/>
            <person name="Fujita N."/>
        </authorList>
    </citation>
    <scope>NUCLEOTIDE SEQUENCE [LARGE SCALE GENOMIC DNA]</scope>
    <source>
        <strain evidence="2 3">NBRC 13261</strain>
    </source>
</reference>
<dbReference type="SMART" id="SM00100">
    <property type="entry name" value="cNMP"/>
    <property type="match status" value="1"/>
</dbReference>
<feature type="domain" description="Cyclic nucleotide-binding" evidence="1">
    <location>
        <begin position="15"/>
        <end position="118"/>
    </location>
</feature>
<dbReference type="SUPFAM" id="SSF51206">
    <property type="entry name" value="cAMP-binding domain-like"/>
    <property type="match status" value="1"/>
</dbReference>
<dbReference type="AlphaFoldDB" id="A0A081CXK8"/>
<dbReference type="OrthoDB" id="9807547at2"/>
<dbReference type="Proteomes" id="UP000028701">
    <property type="component" value="Unassembled WGS sequence"/>
</dbReference>
<organism evidence="2 3">
    <name type="scientific">Agrobacterium rubi TR3 = NBRC 13261</name>
    <dbReference type="NCBI Taxonomy" id="1368415"/>
    <lineage>
        <taxon>Bacteria</taxon>
        <taxon>Pseudomonadati</taxon>
        <taxon>Pseudomonadota</taxon>
        <taxon>Alphaproteobacteria</taxon>
        <taxon>Hyphomicrobiales</taxon>
        <taxon>Rhizobiaceae</taxon>
        <taxon>Rhizobium/Agrobacterium group</taxon>
        <taxon>Agrobacterium</taxon>
    </lineage>
</organism>
<protein>
    <recommendedName>
        <fullName evidence="1">Cyclic nucleotide-binding domain-containing protein</fullName>
    </recommendedName>
</protein>
<dbReference type="eggNOG" id="COG0664">
    <property type="taxonomic scope" value="Bacteria"/>
</dbReference>
<dbReference type="PROSITE" id="PS50042">
    <property type="entry name" value="CNMP_BINDING_3"/>
    <property type="match status" value="1"/>
</dbReference>
<gene>
    <name evidence="2" type="ORF">RRU01S_17_00040</name>
</gene>
<evidence type="ECO:0000313" key="2">
    <source>
        <dbReference type="EMBL" id="GAK71404.1"/>
    </source>
</evidence>
<dbReference type="Gene3D" id="2.60.120.10">
    <property type="entry name" value="Jelly Rolls"/>
    <property type="match status" value="1"/>
</dbReference>
<evidence type="ECO:0000313" key="3">
    <source>
        <dbReference type="Proteomes" id="UP000028701"/>
    </source>
</evidence>
<dbReference type="InterPro" id="IPR018490">
    <property type="entry name" value="cNMP-bd_dom_sf"/>
</dbReference>
<dbReference type="RefSeq" id="WP_045230959.1">
    <property type="nucleotide sequence ID" value="NZ_BBJU01000017.1"/>
</dbReference>
<dbReference type="InterPro" id="IPR000595">
    <property type="entry name" value="cNMP-bd_dom"/>
</dbReference>